<feature type="compositionally biased region" description="Basic and acidic residues" evidence="4">
    <location>
        <begin position="806"/>
        <end position="815"/>
    </location>
</feature>
<dbReference type="InterPro" id="IPR011990">
    <property type="entry name" value="TPR-like_helical_dom_sf"/>
</dbReference>
<keyword evidence="3" id="KW-0175">Coiled coil</keyword>
<dbReference type="SUPFAM" id="SSF48452">
    <property type="entry name" value="TPR-like"/>
    <property type="match status" value="1"/>
</dbReference>
<dbReference type="PANTHER" id="PTHR15502:SF7">
    <property type="entry name" value="CALCINEURIN-BINDING PROTEIN CABIN-1"/>
    <property type="match status" value="1"/>
</dbReference>
<evidence type="ECO:0000313" key="5">
    <source>
        <dbReference type="EMBL" id="CAE0039088.1"/>
    </source>
</evidence>
<sequence length="1044" mass="115638">MQRFVAIEDDGQQMLLLSQGNAREESGEAREARVKEKYVEALGLFAAEELEGALQGLTSVLDELESKKKNKKEWESQLAYLARRNLAEVEELRSNLQEALVHYRAALNEDDTDVVVWLRTGRCAAKLGKLNVARRAFEGGLIAQPNHILCSRELRKVLVALGEVQDDPCSSTLLGKRSRAELEGNAVDEKAGPEVVKVLVDEPTWASLAGALSRSLRIRLKQHKVVSVSARLVLKKGAAERSEEGKNDAEVLDNTQSNSAWNAGATDRFLGKKTASSDIEGRRARVSQRQKDLERQREENRREREQKREDKNIDVKQFLLELVPDQLQTSSRYLAATSAGRETESRDDTTSSMIRSSEVDEVCAFVQILQQDGEAGIVDILWRMLKAMSAPRNGDQQEAVRRVWKSLKPHYHRSILPPAQALVVAEALLPINRQDEDGILHAMDSGDSENLKRLYDTEALLNSMSMQPVYILDGNHSPEVIATEARKAWVKAETSHFRGRIKEASNWYQQCDDLLLTLGEENAHLAFIGGIKSTMSYGDRRELVAQRLRTMESASSLEEAKLMLENGQDEQMLKFLGPRVKRSVENHQEKDLQFLTEVQMLRVASENLGDSAGALFCRAMELKLAAADLASIGKGEDKAVQDSTSLMVPVKKFSAKVKDLTTADAATESVTTPGPSGRSFLEAATLSVEVVPSVAAILVEDLRTKRASGKLVNNPTSHRQKKLSLARCLLSFCRSLWFVLRWNPETTSMTAGEAGEKEELSMRLFRAVRFSLKQLASCSALRADGVSGAVIKFYTSLIRDRLRELEKEGKDRERSQSGSESESPVEDESDREDAAIWNKVELCQEELAYCYHALFDIPNMNGGGSNWLAVSCDHVAELGLDKPNSASKNATDGGTTKSKGSTGNDGHGDYGGSAANHLDATTCSHILNFYRPILVQAGRVNRDKNIKKVKDLLAVLSEALSSESFIDNIAILRAEEIEKLTGSSQSDDSATLRVLSVLRSIVTASQRCQNSSPTVPTQSVGQRQSIFPFQAWKSGRDRRFRHLG</sequence>
<organism evidence="5">
    <name type="scientific">Rhodosorus marinus</name>
    <dbReference type="NCBI Taxonomy" id="101924"/>
    <lineage>
        <taxon>Eukaryota</taxon>
        <taxon>Rhodophyta</taxon>
        <taxon>Stylonematophyceae</taxon>
        <taxon>Stylonematales</taxon>
        <taxon>Stylonemataceae</taxon>
        <taxon>Rhodosorus</taxon>
    </lineage>
</organism>
<feature type="compositionally biased region" description="Low complexity" evidence="4">
    <location>
        <begin position="891"/>
        <end position="902"/>
    </location>
</feature>
<feature type="coiled-coil region" evidence="3">
    <location>
        <begin position="47"/>
        <end position="109"/>
    </location>
</feature>
<evidence type="ECO:0000256" key="2">
    <source>
        <dbReference type="ARBA" id="ARBA00023242"/>
    </source>
</evidence>
<dbReference type="PANTHER" id="PTHR15502">
    <property type="entry name" value="CALCINEURIN-BINDING PROTEIN CABIN 1-RELATED"/>
    <property type="match status" value="1"/>
</dbReference>
<dbReference type="InterPro" id="IPR033053">
    <property type="entry name" value="Hir3/CABIN1"/>
</dbReference>
<dbReference type="GO" id="GO:0006325">
    <property type="term" value="P:chromatin organization"/>
    <property type="evidence" value="ECO:0007669"/>
    <property type="project" value="InterPro"/>
</dbReference>
<feature type="region of interest" description="Disordered" evidence="4">
    <location>
        <begin position="272"/>
        <end position="309"/>
    </location>
</feature>
<keyword evidence="2" id="KW-0539">Nucleus</keyword>
<dbReference type="Gene3D" id="1.25.40.10">
    <property type="entry name" value="Tetratricopeptide repeat domain"/>
    <property type="match status" value="1"/>
</dbReference>
<evidence type="ECO:0000256" key="4">
    <source>
        <dbReference type="SAM" id="MobiDB-lite"/>
    </source>
</evidence>
<feature type="region of interest" description="Disordered" evidence="4">
    <location>
        <begin position="806"/>
        <end position="831"/>
    </location>
</feature>
<evidence type="ECO:0000256" key="1">
    <source>
        <dbReference type="ARBA" id="ARBA00004123"/>
    </source>
</evidence>
<reference evidence="5" key="1">
    <citation type="submission" date="2021-01" db="EMBL/GenBank/DDBJ databases">
        <authorList>
            <person name="Corre E."/>
            <person name="Pelletier E."/>
            <person name="Niang G."/>
            <person name="Scheremetjew M."/>
            <person name="Finn R."/>
            <person name="Kale V."/>
            <person name="Holt S."/>
            <person name="Cochrane G."/>
            <person name="Meng A."/>
            <person name="Brown T."/>
            <person name="Cohen L."/>
        </authorList>
    </citation>
    <scope>NUCLEOTIDE SEQUENCE</scope>
    <source>
        <strain evidence="5">CCMP 769</strain>
    </source>
</reference>
<feature type="region of interest" description="Disordered" evidence="4">
    <location>
        <begin position="882"/>
        <end position="908"/>
    </location>
</feature>
<protein>
    <submittedName>
        <fullName evidence="5">Uncharacterized protein</fullName>
    </submittedName>
</protein>
<name>A0A7S3E8X8_9RHOD</name>
<feature type="compositionally biased region" description="Basic and acidic residues" evidence="4">
    <location>
        <begin position="279"/>
        <end position="309"/>
    </location>
</feature>
<accession>A0A7S3E8X8</accession>
<feature type="compositionally biased region" description="Basic and acidic residues" evidence="4">
    <location>
        <begin position="237"/>
        <end position="249"/>
    </location>
</feature>
<proteinExistence type="predicted"/>
<evidence type="ECO:0000256" key="3">
    <source>
        <dbReference type="SAM" id="Coils"/>
    </source>
</evidence>
<dbReference type="GO" id="GO:0031491">
    <property type="term" value="F:nucleosome binding"/>
    <property type="evidence" value="ECO:0007669"/>
    <property type="project" value="TreeGrafter"/>
</dbReference>
<dbReference type="AlphaFoldDB" id="A0A7S3E8X8"/>
<gene>
    <name evidence="5" type="ORF">RMAR00112_LOCUS7047</name>
</gene>
<feature type="region of interest" description="Disordered" evidence="4">
    <location>
        <begin position="335"/>
        <end position="354"/>
    </location>
</feature>
<dbReference type="EMBL" id="HBHW01009341">
    <property type="protein sequence ID" value="CAE0039088.1"/>
    <property type="molecule type" value="Transcribed_RNA"/>
</dbReference>
<comment type="subcellular location">
    <subcellularLocation>
        <location evidence="1">Nucleus</location>
    </subcellularLocation>
</comment>
<dbReference type="GO" id="GO:0005634">
    <property type="term" value="C:nucleus"/>
    <property type="evidence" value="ECO:0007669"/>
    <property type="project" value="UniProtKB-SubCell"/>
</dbReference>
<feature type="region of interest" description="Disordered" evidence="4">
    <location>
        <begin position="237"/>
        <end position="258"/>
    </location>
</feature>